<evidence type="ECO:0000313" key="7">
    <source>
        <dbReference type="Proteomes" id="UP000037446"/>
    </source>
</evidence>
<gene>
    <name evidence="6" type="ORF">J121_2623</name>
</gene>
<keyword evidence="4" id="KW-0862">Zinc</keyword>
<evidence type="ECO:0000256" key="4">
    <source>
        <dbReference type="ARBA" id="ARBA00022833"/>
    </source>
</evidence>
<comment type="caution">
    <text evidence="6">The sequence shown here is derived from an EMBL/GenBank/DDBJ whole genome shotgun (WGS) entry which is preliminary data.</text>
</comment>
<evidence type="ECO:0000259" key="5">
    <source>
        <dbReference type="SMART" id="SM00849"/>
    </source>
</evidence>
<accession>A0A0L1KEK3</accession>
<organism evidence="6 7">
    <name type="scientific">Qipengyuania citrea LAMA 915</name>
    <dbReference type="NCBI Taxonomy" id="1306953"/>
    <lineage>
        <taxon>Bacteria</taxon>
        <taxon>Pseudomonadati</taxon>
        <taxon>Pseudomonadota</taxon>
        <taxon>Alphaproteobacteria</taxon>
        <taxon>Sphingomonadales</taxon>
        <taxon>Erythrobacteraceae</taxon>
        <taxon>Qipengyuania</taxon>
    </lineage>
</organism>
<comment type="cofactor">
    <cofactor evidence="1">
        <name>Zn(2+)</name>
        <dbReference type="ChEBI" id="CHEBI:29105"/>
    </cofactor>
</comment>
<evidence type="ECO:0000313" key="6">
    <source>
        <dbReference type="EMBL" id="KNH02373.1"/>
    </source>
</evidence>
<sequence>MNLLLDRGVSTLPQMRLVFDQEADHFCGYMETDTQKPATPPMKAGIVPVTPLQQNCSLIWCTATNKGALVDPGGDLDKLKAAVAKSGVELEKILITHGHMDHCGEAGVLAKELGLPIEGPHEADRFWISRLEEDGARYGMQAEVFEPDRWLVDGDTVTVGELTLEVIHCPGHTPGHVVFFNRPSKFAIVGDVLFQGSIGRTDFPMGNHQDLIDAITQKLWPLGNDVTFIPGHGPTSTFGQERQTNAFVSDYALS</sequence>
<dbReference type="EMBL" id="JYNE01000023">
    <property type="protein sequence ID" value="KNH02373.1"/>
    <property type="molecule type" value="Genomic_DNA"/>
</dbReference>
<dbReference type="Pfam" id="PF00753">
    <property type="entry name" value="Lactamase_B"/>
    <property type="match status" value="1"/>
</dbReference>
<keyword evidence="2" id="KW-0479">Metal-binding</keyword>
<dbReference type="PATRIC" id="fig|1306953.7.peg.2714"/>
<feature type="domain" description="Metallo-beta-lactamase" evidence="5">
    <location>
        <begin position="53"/>
        <end position="232"/>
    </location>
</feature>
<dbReference type="CDD" id="cd07737">
    <property type="entry name" value="YcbL-like_MBL-fold"/>
    <property type="match status" value="1"/>
</dbReference>
<evidence type="ECO:0000256" key="3">
    <source>
        <dbReference type="ARBA" id="ARBA00022801"/>
    </source>
</evidence>
<reference evidence="7" key="1">
    <citation type="submission" date="2015-02" db="EMBL/GenBank/DDBJ databases">
        <authorList>
            <person name="Lima A.O."/>
            <person name="Cabral A."/>
            <person name="Porto L.M."/>
            <person name="Silva M.A."/>
        </authorList>
    </citation>
    <scope>NUCLEOTIDE SEQUENCE [LARGE SCALE GENOMIC DNA]</scope>
    <source>
        <strain evidence="7">LAMA 915</strain>
    </source>
</reference>
<dbReference type="PANTHER" id="PTHR46233:SF3">
    <property type="entry name" value="HYDROXYACYLGLUTATHIONE HYDROLASE GLOC"/>
    <property type="match status" value="1"/>
</dbReference>
<evidence type="ECO:0000256" key="1">
    <source>
        <dbReference type="ARBA" id="ARBA00001947"/>
    </source>
</evidence>
<dbReference type="SMART" id="SM00849">
    <property type="entry name" value="Lactamase_B"/>
    <property type="match status" value="1"/>
</dbReference>
<dbReference type="InterPro" id="IPR036866">
    <property type="entry name" value="RibonucZ/Hydroxyglut_hydro"/>
</dbReference>
<keyword evidence="3" id="KW-0378">Hydrolase</keyword>
<dbReference type="InterPro" id="IPR051453">
    <property type="entry name" value="MBL_Glyoxalase_II"/>
</dbReference>
<name>A0A0L1KEK3_9SPHN</name>
<dbReference type="InterPro" id="IPR001279">
    <property type="entry name" value="Metallo-B-lactamas"/>
</dbReference>
<dbReference type="AlphaFoldDB" id="A0A0L1KEK3"/>
<dbReference type="Gene3D" id="3.60.15.10">
    <property type="entry name" value="Ribonuclease Z/Hydroxyacylglutathione hydrolase-like"/>
    <property type="match status" value="1"/>
</dbReference>
<dbReference type="STRING" id="1306953.J121_2623"/>
<dbReference type="GO" id="GO:0046872">
    <property type="term" value="F:metal ion binding"/>
    <property type="evidence" value="ECO:0007669"/>
    <property type="project" value="UniProtKB-KW"/>
</dbReference>
<protein>
    <submittedName>
        <fullName evidence="6">Beta-lactamase-like protein</fullName>
    </submittedName>
</protein>
<evidence type="ECO:0000256" key="2">
    <source>
        <dbReference type="ARBA" id="ARBA00022723"/>
    </source>
</evidence>
<dbReference type="PANTHER" id="PTHR46233">
    <property type="entry name" value="HYDROXYACYLGLUTATHIONE HYDROLASE GLOC"/>
    <property type="match status" value="1"/>
</dbReference>
<dbReference type="SUPFAM" id="SSF56281">
    <property type="entry name" value="Metallo-hydrolase/oxidoreductase"/>
    <property type="match status" value="1"/>
</dbReference>
<dbReference type="GO" id="GO:0016787">
    <property type="term" value="F:hydrolase activity"/>
    <property type="evidence" value="ECO:0007669"/>
    <property type="project" value="UniProtKB-KW"/>
</dbReference>
<proteinExistence type="predicted"/>
<dbReference type="Proteomes" id="UP000037446">
    <property type="component" value="Unassembled WGS sequence"/>
</dbReference>